<feature type="transmembrane region" description="Helical" evidence="2">
    <location>
        <begin position="43"/>
        <end position="67"/>
    </location>
</feature>
<evidence type="ECO:0000313" key="4">
    <source>
        <dbReference type="Proteomes" id="UP000735302"/>
    </source>
</evidence>
<name>A0AAV4AJC0_9GAST</name>
<reference evidence="3 4" key="1">
    <citation type="journal article" date="2021" name="Elife">
        <title>Chloroplast acquisition without the gene transfer in kleptoplastic sea slugs, Plakobranchus ocellatus.</title>
        <authorList>
            <person name="Maeda T."/>
            <person name="Takahashi S."/>
            <person name="Yoshida T."/>
            <person name="Shimamura S."/>
            <person name="Takaki Y."/>
            <person name="Nagai Y."/>
            <person name="Toyoda A."/>
            <person name="Suzuki Y."/>
            <person name="Arimoto A."/>
            <person name="Ishii H."/>
            <person name="Satoh N."/>
            <person name="Nishiyama T."/>
            <person name="Hasebe M."/>
            <person name="Maruyama T."/>
            <person name="Minagawa J."/>
            <person name="Obokata J."/>
            <person name="Shigenobu S."/>
        </authorList>
    </citation>
    <scope>NUCLEOTIDE SEQUENCE [LARGE SCALE GENOMIC DNA]</scope>
</reference>
<keyword evidence="4" id="KW-1185">Reference proteome</keyword>
<evidence type="ECO:0000256" key="1">
    <source>
        <dbReference type="SAM" id="MobiDB-lite"/>
    </source>
</evidence>
<sequence length="94" mass="9589">MDNGNTSTGGGNKLTGSIVWNHKQQQHLQLSAPAALAAAIRPAVISASAAALTMAIPALAVVPTVVLNPKRDDRRLSGPHSGQGTSGRRGVAEE</sequence>
<accession>A0AAV4AJC0</accession>
<evidence type="ECO:0000313" key="3">
    <source>
        <dbReference type="EMBL" id="GFO06643.1"/>
    </source>
</evidence>
<feature type="region of interest" description="Disordered" evidence="1">
    <location>
        <begin position="69"/>
        <end position="94"/>
    </location>
</feature>
<comment type="caution">
    <text evidence="3">The sequence shown here is derived from an EMBL/GenBank/DDBJ whole genome shotgun (WGS) entry which is preliminary data.</text>
</comment>
<keyword evidence="2" id="KW-0812">Transmembrane</keyword>
<evidence type="ECO:0000256" key="2">
    <source>
        <dbReference type="SAM" id="Phobius"/>
    </source>
</evidence>
<dbReference type="Proteomes" id="UP000735302">
    <property type="component" value="Unassembled WGS sequence"/>
</dbReference>
<dbReference type="EMBL" id="BLXT01003780">
    <property type="protein sequence ID" value="GFO06643.1"/>
    <property type="molecule type" value="Genomic_DNA"/>
</dbReference>
<proteinExistence type="predicted"/>
<protein>
    <submittedName>
        <fullName evidence="3">Uncharacterized protein</fullName>
    </submittedName>
</protein>
<dbReference type="AlphaFoldDB" id="A0AAV4AJC0"/>
<organism evidence="3 4">
    <name type="scientific">Plakobranchus ocellatus</name>
    <dbReference type="NCBI Taxonomy" id="259542"/>
    <lineage>
        <taxon>Eukaryota</taxon>
        <taxon>Metazoa</taxon>
        <taxon>Spiralia</taxon>
        <taxon>Lophotrochozoa</taxon>
        <taxon>Mollusca</taxon>
        <taxon>Gastropoda</taxon>
        <taxon>Heterobranchia</taxon>
        <taxon>Euthyneura</taxon>
        <taxon>Panpulmonata</taxon>
        <taxon>Sacoglossa</taxon>
        <taxon>Placobranchoidea</taxon>
        <taxon>Plakobranchidae</taxon>
        <taxon>Plakobranchus</taxon>
    </lineage>
</organism>
<keyword evidence="2" id="KW-0472">Membrane</keyword>
<keyword evidence="2" id="KW-1133">Transmembrane helix</keyword>
<gene>
    <name evidence="3" type="ORF">PoB_003314800</name>
</gene>